<gene>
    <name evidence="1" type="ORF">AALO17_21820</name>
</gene>
<dbReference type="STRING" id="1702221.AALO17_21820"/>
<proteinExistence type="predicted"/>
<name>A0A140DXD9_9FIRM</name>
<dbReference type="EMBL" id="CP011391">
    <property type="protein sequence ID" value="AMK55316.1"/>
    <property type="molecule type" value="Genomic_DNA"/>
</dbReference>
<evidence type="ECO:0000313" key="1">
    <source>
        <dbReference type="EMBL" id="AMK55316.1"/>
    </source>
</evidence>
<dbReference type="KEGG" id="fro:AALO17_21820"/>
<organism evidence="1 2">
    <name type="scientific">Faecalibaculum rodentium</name>
    <dbReference type="NCBI Taxonomy" id="1702221"/>
    <lineage>
        <taxon>Bacteria</taxon>
        <taxon>Bacillati</taxon>
        <taxon>Bacillota</taxon>
        <taxon>Erysipelotrichia</taxon>
        <taxon>Erysipelotrichales</taxon>
        <taxon>Erysipelotrichaceae</taxon>
        <taxon>Faecalibaculum</taxon>
    </lineage>
</organism>
<sequence length="37" mass="3851">MQQAGHGVESVSGCVLWLNEKMPPAIHDGVNDAGGVF</sequence>
<dbReference type="Proteomes" id="UP000069771">
    <property type="component" value="Chromosome"/>
</dbReference>
<protein>
    <submittedName>
        <fullName evidence="1">Uncharacterized protein</fullName>
    </submittedName>
</protein>
<dbReference type="AlphaFoldDB" id="A0A140DXD9"/>
<reference evidence="1 2" key="1">
    <citation type="journal article" date="2016" name="Gut Pathog.">
        <title>Whole genome sequencing of "Faecalibaculum rodentium" ALO17, isolated from C57BL/6J laboratory mouse feces.</title>
        <authorList>
            <person name="Lim S."/>
            <person name="Chang D.H."/>
            <person name="Ahn S."/>
            <person name="Kim B.C."/>
        </authorList>
    </citation>
    <scope>NUCLEOTIDE SEQUENCE [LARGE SCALE GENOMIC DNA]</scope>
    <source>
        <strain evidence="1 2">Alo17</strain>
    </source>
</reference>
<keyword evidence="2" id="KW-1185">Reference proteome</keyword>
<evidence type="ECO:0000313" key="2">
    <source>
        <dbReference type="Proteomes" id="UP000069771"/>
    </source>
</evidence>
<accession>A0A140DXD9</accession>